<dbReference type="InterPro" id="IPR034660">
    <property type="entry name" value="DinB/YfiT-like"/>
</dbReference>
<gene>
    <name evidence="4" type="ORF">LCY76_11950</name>
</gene>
<evidence type="ECO:0000313" key="4">
    <source>
        <dbReference type="EMBL" id="MCK6257309.1"/>
    </source>
</evidence>
<dbReference type="PANTHER" id="PTHR37302">
    <property type="entry name" value="SLR1116 PROTEIN"/>
    <property type="match status" value="1"/>
</dbReference>
<dbReference type="GO" id="GO:0046872">
    <property type="term" value="F:metal ion binding"/>
    <property type="evidence" value="ECO:0007669"/>
    <property type="project" value="UniProtKB-KW"/>
</dbReference>
<dbReference type="RefSeq" id="WP_248252824.1">
    <property type="nucleotide sequence ID" value="NZ_JAIWJX010000002.1"/>
</dbReference>
<keyword evidence="2 3" id="KW-0479">Metal-binding</keyword>
<dbReference type="AlphaFoldDB" id="A0A9X1XGQ6"/>
<evidence type="ECO:0000256" key="1">
    <source>
        <dbReference type="ARBA" id="ARBA00008635"/>
    </source>
</evidence>
<dbReference type="Gene3D" id="1.20.120.450">
    <property type="entry name" value="dinb family like domain"/>
    <property type="match status" value="1"/>
</dbReference>
<evidence type="ECO:0000313" key="5">
    <source>
        <dbReference type="Proteomes" id="UP001139011"/>
    </source>
</evidence>
<dbReference type="SUPFAM" id="SSF109854">
    <property type="entry name" value="DinB/YfiT-like putative metalloenzymes"/>
    <property type="match status" value="1"/>
</dbReference>
<dbReference type="Proteomes" id="UP001139011">
    <property type="component" value="Unassembled WGS sequence"/>
</dbReference>
<keyword evidence="5" id="KW-1185">Reference proteome</keyword>
<feature type="binding site" evidence="3">
    <location>
        <position position="138"/>
    </location>
    <ligand>
        <name>a divalent metal cation</name>
        <dbReference type="ChEBI" id="CHEBI:60240"/>
    </ligand>
</feature>
<organism evidence="4 5">
    <name type="scientific">Fictibacillus marinisediminis</name>
    <dbReference type="NCBI Taxonomy" id="2878389"/>
    <lineage>
        <taxon>Bacteria</taxon>
        <taxon>Bacillati</taxon>
        <taxon>Bacillota</taxon>
        <taxon>Bacilli</taxon>
        <taxon>Bacillales</taxon>
        <taxon>Fictibacillaceae</taxon>
        <taxon>Fictibacillus</taxon>
    </lineage>
</organism>
<proteinExistence type="inferred from homology"/>
<dbReference type="InterPro" id="IPR007837">
    <property type="entry name" value="DinB"/>
</dbReference>
<reference evidence="4" key="1">
    <citation type="submission" date="2021-09" db="EMBL/GenBank/DDBJ databases">
        <title>Genome analysis of Fictibacillus sp. KIGAM418 isolated from marine sediment.</title>
        <authorList>
            <person name="Seo M.-J."/>
            <person name="Cho E.-S."/>
            <person name="Hwang C.Y."/>
        </authorList>
    </citation>
    <scope>NUCLEOTIDE SEQUENCE</scope>
    <source>
        <strain evidence="4">KIGAM418</strain>
    </source>
</reference>
<name>A0A9X1XGQ6_9BACL</name>
<sequence length="163" mass="18832">MNRIEYEWVKQTREILLKFCDELQPEDFTRQIDGFGFQSVRDSLLHVANCYHGWLGSYILLQTKTPLTPKENISKTSLEEIKQRFIQADAYVDDVLNDLDGQMNELIIRAIPWREHGEPISISAAQLLLHVVTHEYHHKGQIMAMARHMGYEPPNTDVLGVGD</sequence>
<evidence type="ECO:0000256" key="2">
    <source>
        <dbReference type="ARBA" id="ARBA00022723"/>
    </source>
</evidence>
<comment type="similarity">
    <text evidence="1">Belongs to the DinB family.</text>
</comment>
<accession>A0A9X1XGQ6</accession>
<feature type="binding site" evidence="3">
    <location>
        <position position="46"/>
    </location>
    <ligand>
        <name>a divalent metal cation</name>
        <dbReference type="ChEBI" id="CHEBI:60240"/>
    </ligand>
</feature>
<protein>
    <submittedName>
        <fullName evidence="4">DinB family protein</fullName>
    </submittedName>
</protein>
<dbReference type="Pfam" id="PF05163">
    <property type="entry name" value="DinB"/>
    <property type="match status" value="1"/>
</dbReference>
<evidence type="ECO:0000256" key="3">
    <source>
        <dbReference type="PIRSR" id="PIRSR607837-1"/>
    </source>
</evidence>
<dbReference type="EMBL" id="JAIWJX010000002">
    <property type="protein sequence ID" value="MCK6257309.1"/>
    <property type="molecule type" value="Genomic_DNA"/>
</dbReference>
<comment type="caution">
    <text evidence="4">The sequence shown here is derived from an EMBL/GenBank/DDBJ whole genome shotgun (WGS) entry which is preliminary data.</text>
</comment>
<feature type="binding site" evidence="3">
    <location>
        <position position="134"/>
    </location>
    <ligand>
        <name>a divalent metal cation</name>
        <dbReference type="ChEBI" id="CHEBI:60240"/>
    </ligand>
</feature>
<dbReference type="PANTHER" id="PTHR37302:SF3">
    <property type="entry name" value="DAMAGE-INDUCIBLE PROTEIN DINB"/>
    <property type="match status" value="1"/>
</dbReference>